<dbReference type="RefSeq" id="WP_089824065.1">
    <property type="nucleotide sequence ID" value="NZ_FODV01000005.1"/>
</dbReference>
<dbReference type="OrthoDB" id="131038at2157"/>
<gene>
    <name evidence="4" type="ORF">SAMN04487948_10559</name>
</gene>
<evidence type="ECO:0000313" key="5">
    <source>
        <dbReference type="Proteomes" id="UP000199126"/>
    </source>
</evidence>
<dbReference type="Proteomes" id="UP000199126">
    <property type="component" value="Unassembled WGS sequence"/>
</dbReference>
<reference evidence="5" key="1">
    <citation type="submission" date="2016-10" db="EMBL/GenBank/DDBJ databases">
        <authorList>
            <person name="Varghese N."/>
            <person name="Submissions S."/>
        </authorList>
    </citation>
    <scope>NUCLEOTIDE SEQUENCE [LARGE SCALE GENOMIC DNA]</scope>
    <source>
        <strain evidence="5">CGMCC 1.10121</strain>
    </source>
</reference>
<organism evidence="4 5">
    <name type="scientific">Halogranum amylolyticum</name>
    <dbReference type="NCBI Taxonomy" id="660520"/>
    <lineage>
        <taxon>Archaea</taxon>
        <taxon>Methanobacteriati</taxon>
        <taxon>Methanobacteriota</taxon>
        <taxon>Stenosarchaea group</taxon>
        <taxon>Halobacteria</taxon>
        <taxon>Halobacteriales</taxon>
        <taxon>Haloferacaceae</taxon>
    </lineage>
</organism>
<evidence type="ECO:0000256" key="1">
    <source>
        <dbReference type="ARBA" id="ARBA00022676"/>
    </source>
</evidence>
<evidence type="ECO:0000256" key="2">
    <source>
        <dbReference type="ARBA" id="ARBA00022679"/>
    </source>
</evidence>
<keyword evidence="2 4" id="KW-0808">Transferase</keyword>
<feature type="domain" description="Glycosyl transferase family 1" evidence="3">
    <location>
        <begin position="175"/>
        <end position="325"/>
    </location>
</feature>
<proteinExistence type="predicted"/>
<dbReference type="SUPFAM" id="SSF53756">
    <property type="entry name" value="UDP-Glycosyltransferase/glycogen phosphorylase"/>
    <property type="match status" value="1"/>
</dbReference>
<name>A0A1H8SG63_9EURY</name>
<dbReference type="InterPro" id="IPR001296">
    <property type="entry name" value="Glyco_trans_1"/>
</dbReference>
<sequence length="353" mass="39121">MRVGLVVYGDLDTRSGGYVYDRQLVDHLRELGDEVELFSLPERRYGRAFAQNVDRSFRRRLRAADLDVLLEDELCHPSLLWTNRRLDFDAPVVALVHHLRSAERHAPWKNGFYRRVERQYLRGVDGYVYNSETTRSTVAALAEPSPGVVAYPAGDRFGGALSPETVRERARTPTLRVVTLGNVTPRKGIHTLVEGLERTRGDWTLTVVGDDAADSAYTAFLRQRIKRLGVAGSVSFTGRLADDDVADVLARSHVLAMPSTYEGFGIAYLEGMAFGLPAVATTAGGAAELVTDRVNGLLVEPDDPSAVTDALAPLCRNRERLVRLSLAALDRYRSHPTWRETAETVQGFLRSLA</sequence>
<keyword evidence="1" id="KW-0328">Glycosyltransferase</keyword>
<dbReference type="PANTHER" id="PTHR12526:SF510">
    <property type="entry name" value="D-INOSITOL 3-PHOSPHATE GLYCOSYLTRANSFERASE"/>
    <property type="match status" value="1"/>
</dbReference>
<dbReference type="PANTHER" id="PTHR12526">
    <property type="entry name" value="GLYCOSYLTRANSFERASE"/>
    <property type="match status" value="1"/>
</dbReference>
<dbReference type="Gene3D" id="3.40.50.2000">
    <property type="entry name" value="Glycogen Phosphorylase B"/>
    <property type="match status" value="2"/>
</dbReference>
<dbReference type="AlphaFoldDB" id="A0A1H8SG63"/>
<dbReference type="EMBL" id="FODV01000005">
    <property type="protein sequence ID" value="SEO77506.1"/>
    <property type="molecule type" value="Genomic_DNA"/>
</dbReference>
<evidence type="ECO:0000259" key="3">
    <source>
        <dbReference type="Pfam" id="PF00534"/>
    </source>
</evidence>
<protein>
    <submittedName>
        <fullName evidence="4">Glycosyltransferase involved in cell wall bisynthesis</fullName>
    </submittedName>
</protein>
<dbReference type="Pfam" id="PF00534">
    <property type="entry name" value="Glycos_transf_1"/>
    <property type="match status" value="1"/>
</dbReference>
<evidence type="ECO:0000313" key="4">
    <source>
        <dbReference type="EMBL" id="SEO77506.1"/>
    </source>
</evidence>
<accession>A0A1H8SG63</accession>
<dbReference type="CDD" id="cd03801">
    <property type="entry name" value="GT4_PimA-like"/>
    <property type="match status" value="1"/>
</dbReference>
<dbReference type="GO" id="GO:0016757">
    <property type="term" value="F:glycosyltransferase activity"/>
    <property type="evidence" value="ECO:0007669"/>
    <property type="project" value="UniProtKB-KW"/>
</dbReference>
<keyword evidence="5" id="KW-1185">Reference proteome</keyword>